<dbReference type="AlphaFoldDB" id="A0A1J7ITD2"/>
<reference evidence="1 2" key="1">
    <citation type="submission" date="2016-10" db="EMBL/GenBank/DDBJ databases">
        <title>Draft genome sequence of Coniochaeta ligniaria NRRL30616, a lignocellulolytic fungus for bioabatement of inhibitors in plant biomass hydrolysates.</title>
        <authorList>
            <consortium name="DOE Joint Genome Institute"/>
            <person name="Jimenez D.J."/>
            <person name="Hector R.E."/>
            <person name="Riley R."/>
            <person name="Sun H."/>
            <person name="Grigoriev I.V."/>
            <person name="Van Elsas J.D."/>
            <person name="Nichols N.N."/>
        </authorList>
    </citation>
    <scope>NUCLEOTIDE SEQUENCE [LARGE SCALE GENOMIC DNA]</scope>
    <source>
        <strain evidence="1 2">NRRL 30616</strain>
    </source>
</reference>
<evidence type="ECO:0000313" key="1">
    <source>
        <dbReference type="EMBL" id="OIW30581.1"/>
    </source>
</evidence>
<name>A0A1J7ITD2_9PEZI</name>
<sequence>MLAMGVCYQGCHHGVDVTRPLAVTRQVSLDGACGLGRNARKLRHHQGKRPPVPGHVQLLMSTRMGKPSCPPMLCHVTDTSQYVQSTISVWVRALTRMLSTEIPYSFECDSSLLPKRIPPCTCPERPQAISSSSVFTITCHASQLSQSFPRFPNVAVPMPVVLAKTGVLKASHFPRFLPRY</sequence>
<proteinExistence type="predicted"/>
<organism evidence="1 2">
    <name type="scientific">Coniochaeta ligniaria NRRL 30616</name>
    <dbReference type="NCBI Taxonomy" id="1408157"/>
    <lineage>
        <taxon>Eukaryota</taxon>
        <taxon>Fungi</taxon>
        <taxon>Dikarya</taxon>
        <taxon>Ascomycota</taxon>
        <taxon>Pezizomycotina</taxon>
        <taxon>Sordariomycetes</taxon>
        <taxon>Sordariomycetidae</taxon>
        <taxon>Coniochaetales</taxon>
        <taxon>Coniochaetaceae</taxon>
        <taxon>Coniochaeta</taxon>
    </lineage>
</organism>
<dbReference type="InParanoid" id="A0A1J7ITD2"/>
<gene>
    <name evidence="1" type="ORF">CONLIGDRAFT_284154</name>
</gene>
<dbReference type="Proteomes" id="UP000182658">
    <property type="component" value="Unassembled WGS sequence"/>
</dbReference>
<accession>A0A1J7ITD2</accession>
<keyword evidence="2" id="KW-1185">Reference proteome</keyword>
<evidence type="ECO:0000313" key="2">
    <source>
        <dbReference type="Proteomes" id="UP000182658"/>
    </source>
</evidence>
<protein>
    <submittedName>
        <fullName evidence="1">Uncharacterized protein</fullName>
    </submittedName>
</protein>
<dbReference type="EMBL" id="KV875096">
    <property type="protein sequence ID" value="OIW30581.1"/>
    <property type="molecule type" value="Genomic_DNA"/>
</dbReference>